<accession>A0A9X3Z535</accession>
<reference evidence="11" key="1">
    <citation type="submission" date="2022-12" db="EMBL/GenBank/DDBJ databases">
        <title>Draft genome sequence of the thermophilic strain Brevibacillus thermoruber HT42, isolated from Los Humeros, Puebla, Mexico, with biotechnological potential.</title>
        <authorList>
            <person name="Lara Sanchez J."/>
            <person name="Solis Palacios R."/>
            <person name="Bustos Baena A.S."/>
            <person name="Ruz Baez A.E."/>
            <person name="Espinosa Luna G."/>
            <person name="Oliart Ros R.M."/>
        </authorList>
    </citation>
    <scope>NUCLEOTIDE SEQUENCE</scope>
    <source>
        <strain evidence="11">HT42</strain>
    </source>
</reference>
<feature type="transmembrane region" description="Helical" evidence="9">
    <location>
        <begin position="7"/>
        <end position="28"/>
    </location>
</feature>
<evidence type="ECO:0000256" key="4">
    <source>
        <dbReference type="ARBA" id="ARBA00022519"/>
    </source>
</evidence>
<comment type="caution">
    <text evidence="11">The sequence shown here is derived from an EMBL/GenBank/DDBJ whole genome shotgun (WGS) entry which is preliminary data.</text>
</comment>
<dbReference type="EMBL" id="JAPYYP010000032">
    <property type="protein sequence ID" value="MDA5110448.1"/>
    <property type="molecule type" value="Genomic_DNA"/>
</dbReference>
<evidence type="ECO:0000256" key="7">
    <source>
        <dbReference type="ARBA" id="ARBA00023136"/>
    </source>
</evidence>
<protein>
    <submittedName>
        <fullName evidence="11">TRAP transporter small permease</fullName>
    </submittedName>
</protein>
<gene>
    <name evidence="11" type="ORF">O3V59_19030</name>
</gene>
<comment type="subcellular location">
    <subcellularLocation>
        <location evidence="1">Cell inner membrane</location>
        <topology evidence="1">Multi-pass membrane protein</topology>
    </subcellularLocation>
</comment>
<dbReference type="PANTHER" id="PTHR35011">
    <property type="entry name" value="2,3-DIKETO-L-GULONATE TRAP TRANSPORTER SMALL PERMEASE PROTEIN YIAM"/>
    <property type="match status" value="1"/>
</dbReference>
<name>A0A9X3Z535_9BACL</name>
<feature type="transmembrane region" description="Helical" evidence="9">
    <location>
        <begin position="86"/>
        <end position="105"/>
    </location>
</feature>
<feature type="transmembrane region" description="Helical" evidence="9">
    <location>
        <begin position="125"/>
        <end position="146"/>
    </location>
</feature>
<dbReference type="Pfam" id="PF04290">
    <property type="entry name" value="DctQ"/>
    <property type="match status" value="1"/>
</dbReference>
<evidence type="ECO:0000256" key="3">
    <source>
        <dbReference type="ARBA" id="ARBA00022475"/>
    </source>
</evidence>
<keyword evidence="12" id="KW-1185">Reference proteome</keyword>
<evidence type="ECO:0000259" key="10">
    <source>
        <dbReference type="Pfam" id="PF04290"/>
    </source>
</evidence>
<keyword evidence="2" id="KW-0813">Transport</keyword>
<evidence type="ECO:0000256" key="1">
    <source>
        <dbReference type="ARBA" id="ARBA00004429"/>
    </source>
</evidence>
<dbReference type="GO" id="GO:0022857">
    <property type="term" value="F:transmembrane transporter activity"/>
    <property type="evidence" value="ECO:0007669"/>
    <property type="project" value="TreeGrafter"/>
</dbReference>
<evidence type="ECO:0000313" key="11">
    <source>
        <dbReference type="EMBL" id="MDA5110448.1"/>
    </source>
</evidence>
<feature type="domain" description="Tripartite ATP-independent periplasmic transporters DctQ component" evidence="10">
    <location>
        <begin position="25"/>
        <end position="154"/>
    </location>
</feature>
<dbReference type="InterPro" id="IPR055348">
    <property type="entry name" value="DctQ"/>
</dbReference>
<comment type="similarity">
    <text evidence="8">Belongs to the TRAP transporter small permease family.</text>
</comment>
<evidence type="ECO:0000256" key="6">
    <source>
        <dbReference type="ARBA" id="ARBA00022989"/>
    </source>
</evidence>
<dbReference type="InterPro" id="IPR007387">
    <property type="entry name" value="TRAP_DctQ"/>
</dbReference>
<evidence type="ECO:0000256" key="2">
    <source>
        <dbReference type="ARBA" id="ARBA00022448"/>
    </source>
</evidence>
<sequence length="172" mass="19904">MSKTNKMFSLIEDVSSTLFLVVGLGLMFYEVVMRYVFDSPTTWINETASILVVWAILLGLSVGLRDNHHISVDIFYVLFPPQIRKAIDMFANVACILFCIFFVYNGCVLVLHTLESGQVTMDTRIPMWIYYTVVPISGLMFMVRFIERLIRVWKTDYHRTAGEDMNEHHSAF</sequence>
<keyword evidence="5 9" id="KW-0812">Transmembrane</keyword>
<dbReference type="Proteomes" id="UP001151071">
    <property type="component" value="Unassembled WGS sequence"/>
</dbReference>
<dbReference type="AlphaFoldDB" id="A0A9X3Z535"/>
<dbReference type="RefSeq" id="WP_271140771.1">
    <property type="nucleotide sequence ID" value="NZ_JAPYYP010000032.1"/>
</dbReference>
<keyword evidence="4" id="KW-0997">Cell inner membrane</keyword>
<dbReference type="GO" id="GO:0015740">
    <property type="term" value="P:C4-dicarboxylate transport"/>
    <property type="evidence" value="ECO:0007669"/>
    <property type="project" value="TreeGrafter"/>
</dbReference>
<evidence type="ECO:0000256" key="9">
    <source>
        <dbReference type="SAM" id="Phobius"/>
    </source>
</evidence>
<keyword evidence="7 9" id="KW-0472">Membrane</keyword>
<dbReference type="PANTHER" id="PTHR35011:SF2">
    <property type="entry name" value="2,3-DIKETO-L-GULONATE TRAP TRANSPORTER SMALL PERMEASE PROTEIN YIAM"/>
    <property type="match status" value="1"/>
</dbReference>
<keyword evidence="6 9" id="KW-1133">Transmembrane helix</keyword>
<feature type="transmembrane region" description="Helical" evidence="9">
    <location>
        <begin position="48"/>
        <end position="65"/>
    </location>
</feature>
<keyword evidence="3" id="KW-1003">Cell membrane</keyword>
<organism evidence="11 12">
    <name type="scientific">Brevibacillus thermoruber</name>
    <dbReference type="NCBI Taxonomy" id="33942"/>
    <lineage>
        <taxon>Bacteria</taxon>
        <taxon>Bacillati</taxon>
        <taxon>Bacillota</taxon>
        <taxon>Bacilli</taxon>
        <taxon>Bacillales</taxon>
        <taxon>Paenibacillaceae</taxon>
        <taxon>Brevibacillus</taxon>
    </lineage>
</organism>
<evidence type="ECO:0000313" key="12">
    <source>
        <dbReference type="Proteomes" id="UP001151071"/>
    </source>
</evidence>
<proteinExistence type="inferred from homology"/>
<dbReference type="GO" id="GO:0005886">
    <property type="term" value="C:plasma membrane"/>
    <property type="evidence" value="ECO:0007669"/>
    <property type="project" value="UniProtKB-SubCell"/>
</dbReference>
<evidence type="ECO:0000256" key="8">
    <source>
        <dbReference type="ARBA" id="ARBA00038436"/>
    </source>
</evidence>
<evidence type="ECO:0000256" key="5">
    <source>
        <dbReference type="ARBA" id="ARBA00022692"/>
    </source>
</evidence>